<keyword evidence="2" id="KW-0472">Membrane</keyword>
<evidence type="ECO:0000256" key="2">
    <source>
        <dbReference type="SAM" id="Phobius"/>
    </source>
</evidence>
<feature type="compositionally biased region" description="Polar residues" evidence="1">
    <location>
        <begin position="14"/>
        <end position="24"/>
    </location>
</feature>
<proteinExistence type="predicted"/>
<dbReference type="InterPro" id="IPR050696">
    <property type="entry name" value="FtsA/MreB"/>
</dbReference>
<feature type="region of interest" description="Disordered" evidence="1">
    <location>
        <begin position="1"/>
        <end position="36"/>
    </location>
</feature>
<keyword evidence="2" id="KW-1133">Transmembrane helix</keyword>
<evidence type="ECO:0000313" key="3">
    <source>
        <dbReference type="EMBL" id="APF19326.1"/>
    </source>
</evidence>
<dbReference type="EMBL" id="CP018099">
    <property type="protein sequence ID" value="APF19326.1"/>
    <property type="molecule type" value="Genomic_DNA"/>
</dbReference>
<accession>H1XYG4</accession>
<dbReference type="EMBL" id="CM001402">
    <property type="protein sequence ID" value="EHO43231.1"/>
    <property type="molecule type" value="Genomic_DNA"/>
</dbReference>
<sequence length="606" mass="69798">MDERNKKGKAVSAERSSFQTSSGKKSAEKEAGVSVSNMQKTMPPKTKIYTTDVFAPLSFAKKLGAKTILSLDIDIDKIRYLVVKKIGDNIQVKDWGIQTFPTEITQATRAMQIALENIKSRIYKAGMEVRVTFFSTDLLFKNDVFPRIKNRKELEQAIIFRYKEELKHFKDNEFYLEYYVVDQFEEQGIKKQRLQMVFSPKETVDRFVYIFSHLKFPVSYLVPRPMSLVLAYNKMVDDPKSDLLLNISYDFTQICYLKYGQLIYLRNLGIGSRNLEVTIKQDETRKRNTEEKVDEGKISEPESGESLLKRRLMEKLKDLKVKQNPVLHTFFAEILRSIAFIQGEDKRNFVERILLTGYGIQKESLIPYLKSRLSMPVFVLYPGFIENAQEDAVKYGEYTAAFGAVLADKNSINLIPKDYEEKLILARINRYVNLFCIVGAVTFGYLTFLQYQAITAKEAELSVLEAQYHELNPYEQSYLSLLKLIGDVKKENLELQNKINKDKPPILEMMRLFSNLTPKPIRLTSFVLQPLQAGGNIENENAPEDLPKYVISLAGEIKGDLVTGDVELINFINSLNNLNIFKSINLEQKNKDIQNKKIEFSLTLTF</sequence>
<dbReference type="Gene3D" id="3.30.1490.300">
    <property type="match status" value="1"/>
</dbReference>
<keyword evidence="5" id="KW-1185">Reference proteome</keyword>
<evidence type="ECO:0000313" key="4">
    <source>
        <dbReference type="EMBL" id="EHO43231.1"/>
    </source>
</evidence>
<dbReference type="PANTHER" id="PTHR32432:SF3">
    <property type="entry name" value="ETHANOLAMINE UTILIZATION PROTEIN EUTJ"/>
    <property type="match status" value="1"/>
</dbReference>
<keyword evidence="2" id="KW-0812">Transmembrane</keyword>
<evidence type="ECO:0000256" key="1">
    <source>
        <dbReference type="SAM" id="MobiDB-lite"/>
    </source>
</evidence>
<dbReference type="InParanoid" id="H1XYG4"/>
<dbReference type="Proteomes" id="UP000183868">
    <property type="component" value="Chromosome"/>
</dbReference>
<dbReference type="STRING" id="880073.Cabys_2577"/>
<reference evidence="4 5" key="1">
    <citation type="submission" date="2011-09" db="EMBL/GenBank/DDBJ databases">
        <title>The permanent draft genome of Caldithrix abyssi DSM 13497.</title>
        <authorList>
            <consortium name="US DOE Joint Genome Institute (JGI-PGF)"/>
            <person name="Lucas S."/>
            <person name="Han J."/>
            <person name="Lapidus A."/>
            <person name="Bruce D."/>
            <person name="Goodwin L."/>
            <person name="Pitluck S."/>
            <person name="Peters L."/>
            <person name="Kyrpides N."/>
            <person name="Mavromatis K."/>
            <person name="Ivanova N."/>
            <person name="Mikhailova N."/>
            <person name="Chertkov O."/>
            <person name="Detter J.C."/>
            <person name="Tapia R."/>
            <person name="Han C."/>
            <person name="Land M."/>
            <person name="Hauser L."/>
            <person name="Markowitz V."/>
            <person name="Cheng J.-F."/>
            <person name="Hugenholtz P."/>
            <person name="Woyke T."/>
            <person name="Wu D."/>
            <person name="Spring S."/>
            <person name="Brambilla E."/>
            <person name="Klenk H.-P."/>
            <person name="Eisen J.A."/>
        </authorList>
    </citation>
    <scope>NUCLEOTIDE SEQUENCE [LARGE SCALE GENOMIC DNA]</scope>
    <source>
        <strain evidence="4 5">DSM 13497</strain>
    </source>
</reference>
<feature type="transmembrane region" description="Helical" evidence="2">
    <location>
        <begin position="431"/>
        <end position="451"/>
    </location>
</feature>
<name>H1XYG4_CALAY</name>
<evidence type="ECO:0000313" key="6">
    <source>
        <dbReference type="Proteomes" id="UP000183868"/>
    </source>
</evidence>
<dbReference type="Gene3D" id="3.30.420.40">
    <property type="match status" value="2"/>
</dbReference>
<dbReference type="HOGENOM" id="CLU_450332_0_0_0"/>
<protein>
    <submittedName>
        <fullName evidence="3">Tfp pilus assembly protein, ATPase PilM</fullName>
    </submittedName>
</protein>
<dbReference type="RefSeq" id="WP_006930786.1">
    <property type="nucleotide sequence ID" value="NZ_CM001402.1"/>
</dbReference>
<dbReference type="Proteomes" id="UP000004671">
    <property type="component" value="Chromosome"/>
</dbReference>
<dbReference type="KEGG" id="caby:Cabys_2577"/>
<gene>
    <name evidence="3" type="primary">tfp</name>
    <name evidence="3" type="ORF">Cabys_2577</name>
    <name evidence="4" type="ORF">Calab_3633</name>
</gene>
<dbReference type="PaxDb" id="880073-Calab_3633"/>
<organism evidence="4 5">
    <name type="scientific">Caldithrix abyssi DSM 13497</name>
    <dbReference type="NCBI Taxonomy" id="880073"/>
    <lineage>
        <taxon>Bacteria</taxon>
        <taxon>Pseudomonadati</taxon>
        <taxon>Calditrichota</taxon>
        <taxon>Calditrichia</taxon>
        <taxon>Calditrichales</taxon>
        <taxon>Calditrichaceae</taxon>
        <taxon>Caldithrix</taxon>
    </lineage>
</organism>
<dbReference type="PANTHER" id="PTHR32432">
    <property type="entry name" value="CELL DIVISION PROTEIN FTSA-RELATED"/>
    <property type="match status" value="1"/>
</dbReference>
<reference evidence="3 6" key="2">
    <citation type="submission" date="2016-11" db="EMBL/GenBank/DDBJ databases">
        <title>Genomic analysis of Caldithrix abyssi and proposal of a novel bacterial phylum Caldithrichaeota.</title>
        <authorList>
            <person name="Kublanov I."/>
            <person name="Sigalova O."/>
            <person name="Gavrilov S."/>
            <person name="Lebedinsky A."/>
            <person name="Ivanova N."/>
            <person name="Daum C."/>
            <person name="Reddy T."/>
            <person name="Klenk H.P."/>
            <person name="Goker M."/>
            <person name="Reva O."/>
            <person name="Miroshnichenko M."/>
            <person name="Kyprides N."/>
            <person name="Woyke T."/>
            <person name="Gelfand M."/>
        </authorList>
    </citation>
    <scope>NUCLEOTIDE SEQUENCE [LARGE SCALE GENOMIC DNA]</scope>
    <source>
        <strain evidence="3 6">LF13</strain>
    </source>
</reference>
<evidence type="ECO:0000313" key="5">
    <source>
        <dbReference type="Proteomes" id="UP000004671"/>
    </source>
</evidence>
<dbReference type="AlphaFoldDB" id="H1XYG4"/>